<evidence type="ECO:0000256" key="3">
    <source>
        <dbReference type="ARBA" id="ARBA00022898"/>
    </source>
</evidence>
<dbReference type="Gene3D" id="3.40.640.10">
    <property type="entry name" value="Type I PLP-dependent aspartate aminotransferase-like (Major domain)"/>
    <property type="match status" value="1"/>
</dbReference>
<dbReference type="InterPro" id="IPR015424">
    <property type="entry name" value="PyrdxlP-dep_Trfase"/>
</dbReference>
<dbReference type="SUPFAM" id="SSF53383">
    <property type="entry name" value="PLP-dependent transferases"/>
    <property type="match status" value="1"/>
</dbReference>
<dbReference type="RefSeq" id="WP_188700910.1">
    <property type="nucleotide sequence ID" value="NZ_BMMQ01000004.1"/>
</dbReference>
<sequence length="367" mass="40061">MALTFRAAHEQISPFRRVAMPEGTARACYNEPHLAPIAGLAEAIAAEIPHLNEYGSRSEQAARNIARAHGTDPDRVLLGSGSMDLIRALIGSLCEPGDEVVFSWRTFEGFVDACRVHAAQPVRVPTAGDGSHDIDALLAAITPRTRILLLASPNNPSGRALTREQLARLIDEVPDTVVLALDEAYSEFASSPRAAFVAPMERELMKTPENVVVLRTLSKGAALAGLRVGYLLADPMVVQAVAKMRTQNGVDRLAVAAAEHCFSPDGLAQIEDRVEWIKAERQRIERTLRDRMERAEIDGKPHIDISHSDGNFVWLPVGERAEDLGAHLIEAARINARVYAGEGVRYTVIEEAVNDAFIDAVAEWAMR</sequence>
<evidence type="ECO:0000256" key="1">
    <source>
        <dbReference type="ARBA" id="ARBA00022576"/>
    </source>
</evidence>
<dbReference type="PANTHER" id="PTHR43643">
    <property type="entry name" value="HISTIDINOL-PHOSPHATE AMINOTRANSFERASE 2"/>
    <property type="match status" value="1"/>
</dbReference>
<dbReference type="Proteomes" id="UP000638043">
    <property type="component" value="Unassembled WGS sequence"/>
</dbReference>
<dbReference type="Pfam" id="PF00155">
    <property type="entry name" value="Aminotran_1_2"/>
    <property type="match status" value="1"/>
</dbReference>
<keyword evidence="6" id="KW-1185">Reference proteome</keyword>
<comment type="caution">
    <text evidence="5">The sequence shown here is derived from an EMBL/GenBank/DDBJ whole genome shotgun (WGS) entry which is preliminary data.</text>
</comment>
<evidence type="ECO:0000256" key="2">
    <source>
        <dbReference type="ARBA" id="ARBA00022679"/>
    </source>
</evidence>
<evidence type="ECO:0000313" key="6">
    <source>
        <dbReference type="Proteomes" id="UP000638043"/>
    </source>
</evidence>
<dbReference type="InterPro" id="IPR004839">
    <property type="entry name" value="Aminotransferase_I/II_large"/>
</dbReference>
<name>A0ABQ2N1E5_9MICO</name>
<dbReference type="PANTHER" id="PTHR43643:SF3">
    <property type="entry name" value="HISTIDINOL-PHOSPHATE AMINOTRANSFERASE"/>
    <property type="match status" value="1"/>
</dbReference>
<dbReference type="EMBL" id="BMMQ01000004">
    <property type="protein sequence ID" value="GGO63574.1"/>
    <property type="molecule type" value="Genomic_DNA"/>
</dbReference>
<feature type="domain" description="Aminotransferase class I/classII large" evidence="4">
    <location>
        <begin position="36"/>
        <end position="359"/>
    </location>
</feature>
<evidence type="ECO:0000259" key="4">
    <source>
        <dbReference type="Pfam" id="PF00155"/>
    </source>
</evidence>
<dbReference type="Gene3D" id="3.90.1150.10">
    <property type="entry name" value="Aspartate Aminotransferase, domain 1"/>
    <property type="match status" value="1"/>
</dbReference>
<keyword evidence="3" id="KW-0663">Pyridoxal phosphate</keyword>
<protein>
    <submittedName>
        <fullName evidence="5">Phenylalanine aminotransferase</fullName>
    </submittedName>
</protein>
<dbReference type="InterPro" id="IPR015422">
    <property type="entry name" value="PyrdxlP-dep_Trfase_small"/>
</dbReference>
<accession>A0ABQ2N1E5</accession>
<keyword evidence="1 5" id="KW-0032">Aminotransferase</keyword>
<dbReference type="InterPro" id="IPR015421">
    <property type="entry name" value="PyrdxlP-dep_Trfase_major"/>
</dbReference>
<keyword evidence="2" id="KW-0808">Transferase</keyword>
<gene>
    <name evidence="5" type="primary">hisC</name>
    <name evidence="5" type="ORF">GCM10010910_16450</name>
</gene>
<organism evidence="5 6">
    <name type="scientific">Microbacterium nanhaiense</name>
    <dbReference type="NCBI Taxonomy" id="1301026"/>
    <lineage>
        <taxon>Bacteria</taxon>
        <taxon>Bacillati</taxon>
        <taxon>Actinomycetota</taxon>
        <taxon>Actinomycetes</taxon>
        <taxon>Micrococcales</taxon>
        <taxon>Microbacteriaceae</taxon>
        <taxon>Microbacterium</taxon>
    </lineage>
</organism>
<reference evidence="6" key="1">
    <citation type="journal article" date="2019" name="Int. J. Syst. Evol. Microbiol.">
        <title>The Global Catalogue of Microorganisms (GCM) 10K type strain sequencing project: providing services to taxonomists for standard genome sequencing and annotation.</title>
        <authorList>
            <consortium name="The Broad Institute Genomics Platform"/>
            <consortium name="The Broad Institute Genome Sequencing Center for Infectious Disease"/>
            <person name="Wu L."/>
            <person name="Ma J."/>
        </authorList>
    </citation>
    <scope>NUCLEOTIDE SEQUENCE [LARGE SCALE GENOMIC DNA]</scope>
    <source>
        <strain evidence="6">CGMCC 4.7181</strain>
    </source>
</reference>
<dbReference type="CDD" id="cd00609">
    <property type="entry name" value="AAT_like"/>
    <property type="match status" value="1"/>
</dbReference>
<dbReference type="InterPro" id="IPR050106">
    <property type="entry name" value="HistidinolP_aminotransfase"/>
</dbReference>
<dbReference type="GO" id="GO:0008483">
    <property type="term" value="F:transaminase activity"/>
    <property type="evidence" value="ECO:0007669"/>
    <property type="project" value="UniProtKB-KW"/>
</dbReference>
<evidence type="ECO:0000313" key="5">
    <source>
        <dbReference type="EMBL" id="GGO63574.1"/>
    </source>
</evidence>
<proteinExistence type="predicted"/>